<evidence type="ECO:0000313" key="1">
    <source>
        <dbReference type="EMBL" id="KAF3943253.1"/>
    </source>
</evidence>
<reference evidence="1" key="1">
    <citation type="submission" date="2020-03" db="EMBL/GenBank/DDBJ databases">
        <title>Castanea mollissima Vanexum genome sequencing.</title>
        <authorList>
            <person name="Staton M."/>
        </authorList>
    </citation>
    <scope>NUCLEOTIDE SEQUENCE</scope>
    <source>
        <tissue evidence="1">Leaf</tissue>
    </source>
</reference>
<dbReference type="Proteomes" id="UP000737018">
    <property type="component" value="Unassembled WGS sequence"/>
</dbReference>
<dbReference type="EMBL" id="JRKL02013015">
    <property type="protein sequence ID" value="KAF3943253.1"/>
    <property type="molecule type" value="Genomic_DNA"/>
</dbReference>
<dbReference type="AlphaFoldDB" id="A0A8J4QD14"/>
<accession>A0A8J4QD14</accession>
<gene>
    <name evidence="1" type="ORF">CMV_030166</name>
</gene>
<dbReference type="OrthoDB" id="10373503at2759"/>
<name>A0A8J4QD14_9ROSI</name>
<keyword evidence="2" id="KW-1185">Reference proteome</keyword>
<evidence type="ECO:0000313" key="2">
    <source>
        <dbReference type="Proteomes" id="UP000737018"/>
    </source>
</evidence>
<comment type="caution">
    <text evidence="1">The sequence shown here is derived from an EMBL/GenBank/DDBJ whole genome shotgun (WGS) entry which is preliminary data.</text>
</comment>
<organism evidence="1 2">
    <name type="scientific">Castanea mollissima</name>
    <name type="common">Chinese chestnut</name>
    <dbReference type="NCBI Taxonomy" id="60419"/>
    <lineage>
        <taxon>Eukaryota</taxon>
        <taxon>Viridiplantae</taxon>
        <taxon>Streptophyta</taxon>
        <taxon>Embryophyta</taxon>
        <taxon>Tracheophyta</taxon>
        <taxon>Spermatophyta</taxon>
        <taxon>Magnoliopsida</taxon>
        <taxon>eudicotyledons</taxon>
        <taxon>Gunneridae</taxon>
        <taxon>Pentapetalae</taxon>
        <taxon>rosids</taxon>
        <taxon>fabids</taxon>
        <taxon>Fagales</taxon>
        <taxon>Fagaceae</taxon>
        <taxon>Castanea</taxon>
    </lineage>
</organism>
<proteinExistence type="predicted"/>
<sequence length="74" mass="8395">MWIIGTSQKQFLQEQMKNHLRQRTNLGSKLGPYSKTAVVQQVKNSVNHRKFLSTLRAGLNQATTLQNCANYGDC</sequence>
<protein>
    <submittedName>
        <fullName evidence="1">Uncharacterized protein</fullName>
    </submittedName>
</protein>